<reference evidence="2" key="1">
    <citation type="submission" date="2010-08" db="EMBL/GenBank/DDBJ databases">
        <authorList>
            <consortium name="Caenorhabditis japonica Sequencing Consortium"/>
            <person name="Wilson R.K."/>
        </authorList>
    </citation>
    <scope>NUCLEOTIDE SEQUENCE [LARGE SCALE GENOMIC DNA]</scope>
    <source>
        <strain evidence="2">DF5081</strain>
    </source>
</reference>
<dbReference type="EnsemblMetazoa" id="CJA33052.1">
    <property type="protein sequence ID" value="CJA33052.1"/>
    <property type="gene ID" value="WBGene00208899"/>
</dbReference>
<proteinExistence type="predicted"/>
<name>A0A8R1IC41_CAEJA</name>
<evidence type="ECO:0000313" key="1">
    <source>
        <dbReference type="EnsemblMetazoa" id="CJA33052.1"/>
    </source>
</evidence>
<keyword evidence="2" id="KW-1185">Reference proteome</keyword>
<protein>
    <submittedName>
        <fullName evidence="1">Uncharacterized protein</fullName>
    </submittedName>
</protein>
<organism evidence="1 2">
    <name type="scientific">Caenorhabditis japonica</name>
    <dbReference type="NCBI Taxonomy" id="281687"/>
    <lineage>
        <taxon>Eukaryota</taxon>
        <taxon>Metazoa</taxon>
        <taxon>Ecdysozoa</taxon>
        <taxon>Nematoda</taxon>
        <taxon>Chromadorea</taxon>
        <taxon>Rhabditida</taxon>
        <taxon>Rhabditina</taxon>
        <taxon>Rhabditomorpha</taxon>
        <taxon>Rhabditoidea</taxon>
        <taxon>Rhabditidae</taxon>
        <taxon>Peloderinae</taxon>
        <taxon>Caenorhabditis</taxon>
    </lineage>
</organism>
<evidence type="ECO:0000313" key="2">
    <source>
        <dbReference type="Proteomes" id="UP000005237"/>
    </source>
</evidence>
<dbReference type="Proteomes" id="UP000005237">
    <property type="component" value="Unassembled WGS sequence"/>
</dbReference>
<dbReference type="AlphaFoldDB" id="A0A8R1IC41"/>
<sequence length="69" mass="8121">MSWKQNEAYLFSLTGTGSGEKDEKRYFLCWKKNIRGRAVPCRVLFSFPSFFPAMKALRARTIITRNVIW</sequence>
<reference evidence="1" key="2">
    <citation type="submission" date="2022-06" db="UniProtKB">
        <authorList>
            <consortium name="EnsemblMetazoa"/>
        </authorList>
    </citation>
    <scope>IDENTIFICATION</scope>
    <source>
        <strain evidence="1">DF5081</strain>
    </source>
</reference>
<accession>A0A8R1IC41</accession>